<feature type="compositionally biased region" description="Acidic residues" evidence="1">
    <location>
        <begin position="9"/>
        <end position="20"/>
    </location>
</feature>
<evidence type="ECO:0000313" key="2">
    <source>
        <dbReference type="EMBL" id="CAF4195805.1"/>
    </source>
</evidence>
<feature type="compositionally biased region" description="Polar residues" evidence="1">
    <location>
        <begin position="29"/>
        <end position="53"/>
    </location>
</feature>
<evidence type="ECO:0000313" key="3">
    <source>
        <dbReference type="Proteomes" id="UP000663868"/>
    </source>
</evidence>
<feature type="region of interest" description="Disordered" evidence="1">
    <location>
        <begin position="1"/>
        <end position="71"/>
    </location>
</feature>
<comment type="caution">
    <text evidence="2">The sequence shown here is derived from an EMBL/GenBank/DDBJ whole genome shotgun (WGS) entry which is preliminary data.</text>
</comment>
<organism evidence="2 3">
    <name type="scientific">Adineta steineri</name>
    <dbReference type="NCBI Taxonomy" id="433720"/>
    <lineage>
        <taxon>Eukaryota</taxon>
        <taxon>Metazoa</taxon>
        <taxon>Spiralia</taxon>
        <taxon>Gnathifera</taxon>
        <taxon>Rotifera</taxon>
        <taxon>Eurotatoria</taxon>
        <taxon>Bdelloidea</taxon>
        <taxon>Adinetida</taxon>
        <taxon>Adinetidae</taxon>
        <taxon>Adineta</taxon>
    </lineage>
</organism>
<feature type="non-terminal residue" evidence="2">
    <location>
        <position position="1"/>
    </location>
</feature>
<dbReference type="AlphaFoldDB" id="A0A820AQV5"/>
<dbReference type="Proteomes" id="UP000663868">
    <property type="component" value="Unassembled WGS sequence"/>
</dbReference>
<dbReference type="EMBL" id="CAJOBB010007848">
    <property type="protein sequence ID" value="CAF4195805.1"/>
    <property type="molecule type" value="Genomic_DNA"/>
</dbReference>
<gene>
    <name evidence="2" type="ORF">KXQ929_LOCUS39800</name>
</gene>
<sequence>MPDQRDSEDYSDESPSDDYDVSNKHKANQNDYSTTNKSQNHVAARNYSKNIAVQPSAVPKCSSDSRETFLK</sequence>
<name>A0A820AQV5_9BILA</name>
<reference evidence="2" key="1">
    <citation type="submission" date="2021-02" db="EMBL/GenBank/DDBJ databases">
        <authorList>
            <person name="Nowell W R."/>
        </authorList>
    </citation>
    <scope>NUCLEOTIDE SEQUENCE</scope>
</reference>
<protein>
    <submittedName>
        <fullName evidence="2">Uncharacterized protein</fullName>
    </submittedName>
</protein>
<evidence type="ECO:0000256" key="1">
    <source>
        <dbReference type="SAM" id="MobiDB-lite"/>
    </source>
</evidence>
<accession>A0A820AQV5</accession>
<proteinExistence type="predicted"/>